<dbReference type="RefSeq" id="WP_007146744.1">
    <property type="nucleotide sequence ID" value="NZ_AFIG01000003.1"/>
</dbReference>
<organism evidence="2 3">
    <name type="scientific">Methylophaga aminisulfidivorans MP</name>
    <dbReference type="NCBI Taxonomy" id="1026882"/>
    <lineage>
        <taxon>Bacteria</taxon>
        <taxon>Pseudomonadati</taxon>
        <taxon>Pseudomonadota</taxon>
        <taxon>Gammaproteobacteria</taxon>
        <taxon>Thiotrichales</taxon>
        <taxon>Piscirickettsiaceae</taxon>
        <taxon>Methylophaga</taxon>
    </lineage>
</organism>
<keyword evidence="3" id="KW-1185">Reference proteome</keyword>
<evidence type="ECO:0000313" key="3">
    <source>
        <dbReference type="Proteomes" id="UP000003544"/>
    </source>
</evidence>
<accession>F5T368</accession>
<sequence>MKQPSRLLQGPVHPYLVLLIAIVLPGVGQVVNHNPMRGLTMLFFMLVLGVVTYQMAAPGISVIGQFAGGIFIYALSIMDAYMWARIRWEQANFSQ</sequence>
<feature type="transmembrane region" description="Helical" evidence="1">
    <location>
        <begin position="38"/>
        <end position="56"/>
    </location>
</feature>
<dbReference type="OrthoDB" id="9808598at2"/>
<keyword evidence="1" id="KW-0472">Membrane</keyword>
<dbReference type="Proteomes" id="UP000003544">
    <property type="component" value="Unassembled WGS sequence"/>
</dbReference>
<feature type="transmembrane region" description="Helical" evidence="1">
    <location>
        <begin position="62"/>
        <end position="84"/>
    </location>
</feature>
<feature type="transmembrane region" description="Helical" evidence="1">
    <location>
        <begin position="12"/>
        <end position="31"/>
    </location>
</feature>
<gene>
    <name evidence="2" type="ORF">MAMP_01164</name>
</gene>
<reference evidence="2 3" key="1">
    <citation type="journal article" date="2011" name="J. Bacteriol.">
        <title>Draft genome sequence of Methylophaga aminisulfidivorans MP T.</title>
        <authorList>
            <person name="Han G.H."/>
            <person name="Kim W."/>
            <person name="Chun J."/>
            <person name="Kim S.W."/>
        </authorList>
    </citation>
    <scope>NUCLEOTIDE SEQUENCE [LARGE SCALE GENOMIC DNA]</scope>
    <source>
        <strain evidence="3">MP(T)</strain>
    </source>
</reference>
<comment type="caution">
    <text evidence="2">The sequence shown here is derived from an EMBL/GenBank/DDBJ whole genome shotgun (WGS) entry which is preliminary data.</text>
</comment>
<evidence type="ECO:0000256" key="1">
    <source>
        <dbReference type="SAM" id="Phobius"/>
    </source>
</evidence>
<name>F5T368_9GAMM</name>
<dbReference type="AlphaFoldDB" id="F5T368"/>
<dbReference type="EMBL" id="AFIG01000003">
    <property type="protein sequence ID" value="EGL53494.1"/>
    <property type="molecule type" value="Genomic_DNA"/>
</dbReference>
<proteinExistence type="predicted"/>
<protein>
    <submittedName>
        <fullName evidence="2">Uncharacterized protein</fullName>
    </submittedName>
</protein>
<keyword evidence="1" id="KW-0812">Transmembrane</keyword>
<evidence type="ECO:0000313" key="2">
    <source>
        <dbReference type="EMBL" id="EGL53494.1"/>
    </source>
</evidence>
<dbReference type="STRING" id="1026882.MAMP_01164"/>
<keyword evidence="1" id="KW-1133">Transmembrane helix</keyword>
<dbReference type="eggNOG" id="ENOG50332A5">
    <property type="taxonomic scope" value="Bacteria"/>
</dbReference>